<keyword evidence="15 21" id="KW-0376">Hydrogen peroxide</keyword>
<feature type="binding site" evidence="18">
    <location>
        <position position="237"/>
    </location>
    <ligand>
        <name>Ca(2+)</name>
        <dbReference type="ChEBI" id="CHEBI:29108"/>
        <label>2</label>
    </ligand>
</feature>
<dbReference type="Proteomes" id="UP000595140">
    <property type="component" value="Unassembled WGS sequence"/>
</dbReference>
<dbReference type="PROSITE" id="PS50873">
    <property type="entry name" value="PEROXIDASE_4"/>
    <property type="match status" value="1"/>
</dbReference>
<comment type="subcellular location">
    <subcellularLocation>
        <location evidence="21">Secreted</location>
    </subcellularLocation>
</comment>
<evidence type="ECO:0000256" key="11">
    <source>
        <dbReference type="ARBA" id="ARBA00023002"/>
    </source>
</evidence>
<dbReference type="GO" id="GO:0020037">
    <property type="term" value="F:heme binding"/>
    <property type="evidence" value="ECO:0007669"/>
    <property type="project" value="UniProtKB-UniRule"/>
</dbReference>
<evidence type="ECO:0000256" key="17">
    <source>
        <dbReference type="PIRSR" id="PIRSR600823-2"/>
    </source>
</evidence>
<organism evidence="23 24">
    <name type="scientific">Cuscuta campestris</name>
    <dbReference type="NCBI Taxonomy" id="132261"/>
    <lineage>
        <taxon>Eukaryota</taxon>
        <taxon>Viridiplantae</taxon>
        <taxon>Streptophyta</taxon>
        <taxon>Embryophyta</taxon>
        <taxon>Tracheophyta</taxon>
        <taxon>Spermatophyta</taxon>
        <taxon>Magnoliopsida</taxon>
        <taxon>eudicotyledons</taxon>
        <taxon>Gunneridae</taxon>
        <taxon>Pentapetalae</taxon>
        <taxon>asterids</taxon>
        <taxon>lamiids</taxon>
        <taxon>Solanales</taxon>
        <taxon>Convolvulaceae</taxon>
        <taxon>Cuscuteae</taxon>
        <taxon>Cuscuta</taxon>
        <taxon>Cuscuta subgen. Grammica</taxon>
        <taxon>Cuscuta sect. Cleistogrammica</taxon>
    </lineage>
</organism>
<dbReference type="GO" id="GO:0046872">
    <property type="term" value="F:metal ion binding"/>
    <property type="evidence" value="ECO:0007669"/>
    <property type="project" value="UniProtKB-UniRule"/>
</dbReference>
<dbReference type="PRINTS" id="PR00458">
    <property type="entry name" value="PEROXIDASE"/>
</dbReference>
<evidence type="ECO:0000256" key="14">
    <source>
        <dbReference type="ARBA" id="ARBA00023180"/>
    </source>
</evidence>
<evidence type="ECO:0000256" key="21">
    <source>
        <dbReference type="RuleBase" id="RU362060"/>
    </source>
</evidence>
<keyword evidence="7 21" id="KW-0349">Heme</keyword>
<evidence type="ECO:0000256" key="18">
    <source>
        <dbReference type="PIRSR" id="PIRSR600823-3"/>
    </source>
</evidence>
<accession>A0A484LYN9</accession>
<feature type="disulfide bond" evidence="20">
    <location>
        <begin position="163"/>
        <end position="351"/>
    </location>
</feature>
<feature type="binding site" evidence="17">
    <location>
        <position position="206"/>
    </location>
    <ligand>
        <name>substrate</name>
    </ligand>
</feature>
<keyword evidence="10 18" id="KW-0106">Calcium</keyword>
<feature type="binding site" evidence="18">
    <location>
        <position position="283"/>
    </location>
    <ligand>
        <name>Ca(2+)</name>
        <dbReference type="ChEBI" id="CHEBI:29108"/>
        <label>2</label>
    </ligand>
</feature>
<feature type="site" description="Transition state stabilizer" evidence="19">
    <location>
        <position position="103"/>
    </location>
</feature>
<dbReference type="InterPro" id="IPR019794">
    <property type="entry name" value="Peroxidases_AS"/>
</dbReference>
<feature type="chain" id="PRO_5019610577" description="Peroxidase" evidence="21">
    <location>
        <begin position="25"/>
        <end position="362"/>
    </location>
</feature>
<comment type="similarity">
    <text evidence="21">Belongs to the peroxidase family. Classical plant (class III) peroxidase subfamily.</text>
</comment>
<dbReference type="PROSITE" id="PS00435">
    <property type="entry name" value="PEROXIDASE_1"/>
    <property type="match status" value="1"/>
</dbReference>
<keyword evidence="6 21" id="KW-0575">Peroxidase</keyword>
<dbReference type="PANTHER" id="PTHR31388">
    <property type="entry name" value="PEROXIDASE 72-RELATED"/>
    <property type="match status" value="1"/>
</dbReference>
<comment type="function">
    <text evidence="2">Removal of H(2)O(2), oxidation of toxic reductants, biosynthesis and degradation of lignin, suberization, auxin catabolism, response to environmental stresses such as wounding, pathogen attack and oxidative stress. These functions might be dependent on each isozyme/isoform in each plant tissue.</text>
</comment>
<dbReference type="EMBL" id="OOIL02002240">
    <property type="protein sequence ID" value="VFQ81680.1"/>
    <property type="molecule type" value="Genomic_DNA"/>
</dbReference>
<evidence type="ECO:0000313" key="24">
    <source>
        <dbReference type="Proteomes" id="UP000595140"/>
    </source>
</evidence>
<evidence type="ECO:0000256" key="19">
    <source>
        <dbReference type="PIRSR" id="PIRSR600823-4"/>
    </source>
</evidence>
<dbReference type="InterPro" id="IPR033905">
    <property type="entry name" value="Secretory_peroxidase"/>
</dbReference>
<sequence>MASSFVSRLILSLSFLALFLAAYSVYHNAAVGQGPRRPLIKAAIPSWLGDATTIESAADLLSYFGLGRSSGRLSDQACVFSAVKEVVDAAINNETRMGASLIRLHFHDCFVDGCDGGILLNDTANFTGEQGAAPNSNSVRGFEVIELAKRNAKTKCSDTPVSCADVLAIAARDSFTKFTGQTYNVTIGARRDARTANLTGANTQLPAPFDSLLVQTQKFAEKGFTQREMVVLAGAHTVGFSRCAIVCQNNSINPNRTATLPCNCSASTLTGLVGLDPTPAAFDTRYFRQLVSGQGLLFSDAELMTNSTTATAARRYRDATGAFLADFAAAMVKMSTLPPSAGTQLEIRDVCSRVNGNSVESM</sequence>
<feature type="signal peptide" evidence="21">
    <location>
        <begin position="1"/>
        <end position="24"/>
    </location>
</feature>
<keyword evidence="8 18" id="KW-0479">Metal-binding</keyword>
<dbReference type="GO" id="GO:0006979">
    <property type="term" value="P:response to oxidative stress"/>
    <property type="evidence" value="ECO:0007669"/>
    <property type="project" value="UniProtKB-UniRule"/>
</dbReference>
<evidence type="ECO:0000259" key="22">
    <source>
        <dbReference type="PROSITE" id="PS50873"/>
    </source>
</evidence>
<comment type="similarity">
    <text evidence="3">Belongs to the peroxidase family. Ascorbate peroxidase subfamily.</text>
</comment>
<feature type="domain" description="Plant heme peroxidase family profile" evidence="22">
    <location>
        <begin position="83"/>
        <end position="355"/>
    </location>
</feature>
<feature type="binding site" evidence="18">
    <location>
        <position position="115"/>
    </location>
    <ligand>
        <name>Ca(2+)</name>
        <dbReference type="ChEBI" id="CHEBI:29108"/>
        <label>1</label>
    </ligand>
</feature>
<evidence type="ECO:0000256" key="2">
    <source>
        <dbReference type="ARBA" id="ARBA00002322"/>
    </source>
</evidence>
<keyword evidence="11 21" id="KW-0560">Oxidoreductase</keyword>
<keyword evidence="12 18" id="KW-0408">Iron</keyword>
<keyword evidence="14" id="KW-0325">Glycoprotein</keyword>
<dbReference type="InterPro" id="IPR000823">
    <property type="entry name" value="Peroxidase_pln"/>
</dbReference>
<evidence type="ECO:0000256" key="8">
    <source>
        <dbReference type="ARBA" id="ARBA00022723"/>
    </source>
</evidence>
<keyword evidence="24" id="KW-1185">Reference proteome</keyword>
<evidence type="ECO:0000256" key="10">
    <source>
        <dbReference type="ARBA" id="ARBA00022837"/>
    </source>
</evidence>
<proteinExistence type="inferred from homology"/>
<feature type="binding site" evidence="18">
    <location>
        <position position="113"/>
    </location>
    <ligand>
        <name>Ca(2+)</name>
        <dbReference type="ChEBI" id="CHEBI:29108"/>
        <label>1</label>
    </ligand>
</feature>
<dbReference type="InterPro" id="IPR019793">
    <property type="entry name" value="Peroxidases_heam-ligand_BS"/>
</dbReference>
<evidence type="ECO:0000256" key="16">
    <source>
        <dbReference type="PIRSR" id="PIRSR600823-1"/>
    </source>
</evidence>
<evidence type="ECO:0000256" key="9">
    <source>
        <dbReference type="ARBA" id="ARBA00022729"/>
    </source>
</evidence>
<evidence type="ECO:0000256" key="1">
    <source>
        <dbReference type="ARBA" id="ARBA00000189"/>
    </source>
</evidence>
<dbReference type="InterPro" id="IPR010255">
    <property type="entry name" value="Haem_peroxidase_sf"/>
</dbReference>
<evidence type="ECO:0000256" key="4">
    <source>
        <dbReference type="ARBA" id="ARBA00012313"/>
    </source>
</evidence>
<dbReference type="PROSITE" id="PS00436">
    <property type="entry name" value="PEROXIDASE_2"/>
    <property type="match status" value="1"/>
</dbReference>
<dbReference type="SUPFAM" id="SSF48113">
    <property type="entry name" value="Heme-dependent peroxidases"/>
    <property type="match status" value="1"/>
</dbReference>
<feature type="binding site" evidence="18">
    <location>
        <position position="276"/>
    </location>
    <ligand>
        <name>Ca(2+)</name>
        <dbReference type="ChEBI" id="CHEBI:29108"/>
        <label>2</label>
    </ligand>
</feature>
<evidence type="ECO:0000256" key="5">
    <source>
        <dbReference type="ARBA" id="ARBA00022525"/>
    </source>
</evidence>
<keyword evidence="5 21" id="KW-0964">Secreted</keyword>
<gene>
    <name evidence="23" type="ORF">CCAM_LOCUS23456</name>
</gene>
<evidence type="ECO:0000256" key="12">
    <source>
        <dbReference type="ARBA" id="ARBA00023004"/>
    </source>
</evidence>
<dbReference type="PANTHER" id="PTHR31388:SF264">
    <property type="entry name" value="PEROXIDASE 59"/>
    <property type="match status" value="1"/>
</dbReference>
<keyword evidence="9 21" id="KW-0732">Signal</keyword>
<dbReference type="GO" id="GO:0042744">
    <property type="term" value="P:hydrogen peroxide catabolic process"/>
    <property type="evidence" value="ECO:0007669"/>
    <property type="project" value="UniProtKB-KW"/>
</dbReference>
<reference evidence="23 24" key="1">
    <citation type="submission" date="2018-04" db="EMBL/GenBank/DDBJ databases">
        <authorList>
            <person name="Vogel A."/>
        </authorList>
    </citation>
    <scope>NUCLEOTIDE SEQUENCE [LARGE SCALE GENOMIC DNA]</scope>
</reference>
<comment type="cofactor">
    <cofactor evidence="18 21">
        <name>Ca(2+)</name>
        <dbReference type="ChEBI" id="CHEBI:29108"/>
    </cofactor>
    <text evidence="18 21">Binds 2 calcium ions per subunit.</text>
</comment>
<comment type="catalytic activity">
    <reaction evidence="1 21">
        <text>2 a phenolic donor + H2O2 = 2 a phenolic radical donor + 2 H2O</text>
        <dbReference type="Rhea" id="RHEA:56136"/>
        <dbReference type="ChEBI" id="CHEBI:15377"/>
        <dbReference type="ChEBI" id="CHEBI:16240"/>
        <dbReference type="ChEBI" id="CHEBI:139520"/>
        <dbReference type="ChEBI" id="CHEBI:139521"/>
        <dbReference type="EC" id="1.11.1.7"/>
    </reaction>
</comment>
<feature type="binding site" evidence="18">
    <location>
        <position position="111"/>
    </location>
    <ligand>
        <name>Ca(2+)</name>
        <dbReference type="ChEBI" id="CHEBI:29108"/>
        <label>1</label>
    </ligand>
</feature>
<evidence type="ECO:0000256" key="7">
    <source>
        <dbReference type="ARBA" id="ARBA00022617"/>
    </source>
</evidence>
<dbReference type="Pfam" id="PF00141">
    <property type="entry name" value="peroxidase"/>
    <property type="match status" value="1"/>
</dbReference>
<feature type="binding site" evidence="18">
    <location>
        <position position="129"/>
    </location>
    <ligand>
        <name>Ca(2+)</name>
        <dbReference type="ChEBI" id="CHEBI:29108"/>
        <label>1</label>
    </ligand>
</feature>
<dbReference type="PRINTS" id="PR00461">
    <property type="entry name" value="PLPEROXIDASE"/>
</dbReference>
<dbReference type="AlphaFoldDB" id="A0A484LYN9"/>
<evidence type="ECO:0000313" key="23">
    <source>
        <dbReference type="EMBL" id="VFQ81680.1"/>
    </source>
</evidence>
<feature type="binding site" evidence="18">
    <location>
        <position position="108"/>
    </location>
    <ligand>
        <name>Ca(2+)</name>
        <dbReference type="ChEBI" id="CHEBI:29108"/>
        <label>1</label>
    </ligand>
</feature>
<evidence type="ECO:0000256" key="15">
    <source>
        <dbReference type="ARBA" id="ARBA00023324"/>
    </source>
</evidence>
<feature type="binding site" description="axial binding residue" evidence="18">
    <location>
        <position position="236"/>
    </location>
    <ligand>
        <name>heme b</name>
        <dbReference type="ChEBI" id="CHEBI:60344"/>
    </ligand>
    <ligandPart>
        <name>Fe</name>
        <dbReference type="ChEBI" id="CHEBI:18248"/>
    </ligandPart>
</feature>
<name>A0A484LYN9_9ASTE</name>
<feature type="disulfide bond" evidence="20">
    <location>
        <begin position="243"/>
        <end position="264"/>
    </location>
</feature>
<feature type="disulfide bond" evidence="20">
    <location>
        <begin position="109"/>
        <end position="114"/>
    </location>
</feature>
<dbReference type="Gene3D" id="1.10.520.10">
    <property type="match status" value="1"/>
</dbReference>
<feature type="active site" description="Proton acceptor" evidence="16">
    <location>
        <position position="107"/>
    </location>
</feature>
<evidence type="ECO:0000256" key="3">
    <source>
        <dbReference type="ARBA" id="ARBA00006873"/>
    </source>
</evidence>
<dbReference type="GO" id="GO:0005576">
    <property type="term" value="C:extracellular region"/>
    <property type="evidence" value="ECO:0007669"/>
    <property type="project" value="UniProtKB-SubCell"/>
</dbReference>
<dbReference type="InterPro" id="IPR002016">
    <property type="entry name" value="Haem_peroxidase"/>
</dbReference>
<dbReference type="GO" id="GO:0140825">
    <property type="term" value="F:lactoperoxidase activity"/>
    <property type="evidence" value="ECO:0007669"/>
    <property type="project" value="UniProtKB-EC"/>
</dbReference>
<dbReference type="CDD" id="cd00693">
    <property type="entry name" value="secretory_peroxidase"/>
    <property type="match status" value="1"/>
</dbReference>
<evidence type="ECO:0000256" key="13">
    <source>
        <dbReference type="ARBA" id="ARBA00023157"/>
    </source>
</evidence>
<evidence type="ECO:0000256" key="6">
    <source>
        <dbReference type="ARBA" id="ARBA00022559"/>
    </source>
</evidence>
<dbReference type="EC" id="1.11.1.7" evidence="4 21"/>
<dbReference type="OrthoDB" id="2113341at2759"/>
<evidence type="ECO:0000256" key="20">
    <source>
        <dbReference type="PIRSR" id="PIRSR600823-5"/>
    </source>
</evidence>
<protein>
    <recommendedName>
        <fullName evidence="4 21">Peroxidase</fullName>
        <ecNumber evidence="4 21">1.11.1.7</ecNumber>
    </recommendedName>
</protein>
<dbReference type="Gene3D" id="1.10.420.10">
    <property type="entry name" value="Peroxidase, domain 2"/>
    <property type="match status" value="1"/>
</dbReference>
<comment type="cofactor">
    <cofactor evidence="18 21">
        <name>heme b</name>
        <dbReference type="ChEBI" id="CHEBI:60344"/>
    </cofactor>
    <text evidence="18 21">Binds 1 heme b (iron(II)-protoporphyrin IX) group per subunit.</text>
</comment>
<keyword evidence="13 20" id="KW-1015">Disulfide bond</keyword>